<dbReference type="AlphaFoldDB" id="A0A0R1UGS9"/>
<evidence type="ECO:0000313" key="2">
    <source>
        <dbReference type="EMBL" id="KRL92525.1"/>
    </source>
</evidence>
<protein>
    <submittedName>
        <fullName evidence="2">Uncharacterized protein</fullName>
    </submittedName>
</protein>
<feature type="transmembrane region" description="Helical" evidence="1">
    <location>
        <begin position="244"/>
        <end position="269"/>
    </location>
</feature>
<dbReference type="STRING" id="417373.GCA_001570685_00872"/>
<sequence>MIRKKKRKIMTIKNKMCNLKRIMKILSIIISVLAMPLLVYEIGLYYGLTLMLMSMITFGLPLVVIMLPLANIYFTVRSPTSDIGEFCYAITTFLVGFFVVLISIAPNSIYANEGGSMVENNDLLRWTTVVLSLIVFATGIDNLGIINLKDWGYFFVKLPLRLKMLVVGTVKLPSMLKRVALRIVKLPIKLKNLLTKLISSPISPWIAVLVELIIIAIPFLMVMLAGLCNVYISHQMGNSDGSISMFVVVIIFETLFELLIVVPLVLVFVKDKFAKAIGIVLYTFLQTLGLDVMYSENFSILYGTKATNLENLGNIFINLLVVTWIATYGLIIIFLLANRSKQ</sequence>
<comment type="caution">
    <text evidence="2">The sequence shown here is derived from an EMBL/GenBank/DDBJ whole genome shotgun (WGS) entry which is preliminary data.</text>
</comment>
<keyword evidence="3" id="KW-1185">Reference proteome</keyword>
<keyword evidence="1" id="KW-1133">Transmembrane helix</keyword>
<proteinExistence type="predicted"/>
<gene>
    <name evidence="2" type="ORF">FC21_GL000245</name>
</gene>
<name>A0A0R1UGS9_9LACO</name>
<keyword evidence="1" id="KW-0812">Transmembrane</keyword>
<feature type="transmembrane region" description="Helical" evidence="1">
    <location>
        <begin position="315"/>
        <end position="337"/>
    </location>
</feature>
<reference evidence="2 3" key="1">
    <citation type="journal article" date="2015" name="Genome Announc.">
        <title>Expanding the biotechnology potential of lactobacilli through comparative genomics of 213 strains and associated genera.</title>
        <authorList>
            <person name="Sun Z."/>
            <person name="Harris H.M."/>
            <person name="McCann A."/>
            <person name="Guo C."/>
            <person name="Argimon S."/>
            <person name="Zhang W."/>
            <person name="Yang X."/>
            <person name="Jeffery I.B."/>
            <person name="Cooney J.C."/>
            <person name="Kagawa T.F."/>
            <person name="Liu W."/>
            <person name="Song Y."/>
            <person name="Salvetti E."/>
            <person name="Wrobel A."/>
            <person name="Rasinkangas P."/>
            <person name="Parkhill J."/>
            <person name="Rea M.C."/>
            <person name="O'Sullivan O."/>
            <person name="Ritari J."/>
            <person name="Douillard F.P."/>
            <person name="Paul Ross R."/>
            <person name="Yang R."/>
            <person name="Briner A.E."/>
            <person name="Felis G.E."/>
            <person name="de Vos W.M."/>
            <person name="Barrangou R."/>
            <person name="Klaenhammer T.R."/>
            <person name="Caufield P.W."/>
            <person name="Cui Y."/>
            <person name="Zhang H."/>
            <person name="O'Toole P.W."/>
        </authorList>
    </citation>
    <scope>NUCLEOTIDE SEQUENCE [LARGE SCALE GENOMIC DNA]</scope>
    <source>
        <strain evidence="2 3">DSM 18793</strain>
    </source>
</reference>
<organism evidence="2 3">
    <name type="scientific">Limosilactobacillus equigenerosi DSM 18793 = JCM 14505</name>
    <dbReference type="NCBI Taxonomy" id="1423742"/>
    <lineage>
        <taxon>Bacteria</taxon>
        <taxon>Bacillati</taxon>
        <taxon>Bacillota</taxon>
        <taxon>Bacilli</taxon>
        <taxon>Lactobacillales</taxon>
        <taxon>Lactobacillaceae</taxon>
        <taxon>Limosilactobacillus</taxon>
    </lineage>
</organism>
<dbReference type="PATRIC" id="fig|1423742.4.peg.259"/>
<dbReference type="Proteomes" id="UP000051084">
    <property type="component" value="Unassembled WGS sequence"/>
</dbReference>
<evidence type="ECO:0000256" key="1">
    <source>
        <dbReference type="SAM" id="Phobius"/>
    </source>
</evidence>
<feature type="transmembrane region" description="Helical" evidence="1">
    <location>
        <begin position="205"/>
        <end position="232"/>
    </location>
</feature>
<feature type="transmembrane region" description="Helical" evidence="1">
    <location>
        <begin position="276"/>
        <end position="295"/>
    </location>
</feature>
<accession>A0A0R1UGS9</accession>
<keyword evidence="1" id="KW-0472">Membrane</keyword>
<feature type="transmembrane region" description="Helical" evidence="1">
    <location>
        <begin position="21"/>
        <end position="39"/>
    </location>
</feature>
<feature type="transmembrane region" description="Helical" evidence="1">
    <location>
        <begin position="126"/>
        <end position="148"/>
    </location>
</feature>
<feature type="transmembrane region" description="Helical" evidence="1">
    <location>
        <begin position="45"/>
        <end position="74"/>
    </location>
</feature>
<dbReference type="EMBL" id="AZGC01000054">
    <property type="protein sequence ID" value="KRL92525.1"/>
    <property type="molecule type" value="Genomic_DNA"/>
</dbReference>
<evidence type="ECO:0000313" key="3">
    <source>
        <dbReference type="Proteomes" id="UP000051084"/>
    </source>
</evidence>
<feature type="transmembrane region" description="Helical" evidence="1">
    <location>
        <begin position="86"/>
        <end position="106"/>
    </location>
</feature>